<evidence type="ECO:0000259" key="1">
    <source>
        <dbReference type="SMART" id="SM00834"/>
    </source>
</evidence>
<dbReference type="AlphaFoldDB" id="A0A0F9RUG6"/>
<organism evidence="2">
    <name type="scientific">marine sediment metagenome</name>
    <dbReference type="NCBI Taxonomy" id="412755"/>
    <lineage>
        <taxon>unclassified sequences</taxon>
        <taxon>metagenomes</taxon>
        <taxon>ecological metagenomes</taxon>
    </lineage>
</organism>
<dbReference type="EMBL" id="LAZR01003201">
    <property type="protein sequence ID" value="KKN20863.1"/>
    <property type="molecule type" value="Genomic_DNA"/>
</dbReference>
<dbReference type="Pfam" id="PF09723">
    <property type="entry name" value="Zn_ribbon_8"/>
    <property type="match status" value="1"/>
</dbReference>
<feature type="domain" description="Putative regulatory protein FmdB zinc ribbon" evidence="1">
    <location>
        <begin position="1"/>
        <end position="42"/>
    </location>
</feature>
<protein>
    <recommendedName>
        <fullName evidence="1">Putative regulatory protein FmdB zinc ribbon domain-containing protein</fullName>
    </recommendedName>
</protein>
<reference evidence="2" key="1">
    <citation type="journal article" date="2015" name="Nature">
        <title>Complex archaea that bridge the gap between prokaryotes and eukaryotes.</title>
        <authorList>
            <person name="Spang A."/>
            <person name="Saw J.H."/>
            <person name="Jorgensen S.L."/>
            <person name="Zaremba-Niedzwiedzka K."/>
            <person name="Martijn J."/>
            <person name="Lind A.E."/>
            <person name="van Eijk R."/>
            <person name="Schleper C."/>
            <person name="Guy L."/>
            <person name="Ettema T.J."/>
        </authorList>
    </citation>
    <scope>NUCLEOTIDE SEQUENCE</scope>
</reference>
<dbReference type="NCBIfam" id="TIGR02605">
    <property type="entry name" value="CxxC_CxxC_SSSS"/>
    <property type="match status" value="1"/>
</dbReference>
<accession>A0A0F9RUG6</accession>
<proteinExistence type="predicted"/>
<evidence type="ECO:0000313" key="2">
    <source>
        <dbReference type="EMBL" id="KKN20863.1"/>
    </source>
</evidence>
<sequence>MPLYEYYCGDCGQEWEVLKLGTGEDAVICHDCRSTNVKRKPSTYRFKFAAPMWVERVGDYQKRQEDRGVTPTLPNPREIM</sequence>
<gene>
    <name evidence="2" type="ORF">LCGC14_0931200</name>
</gene>
<name>A0A0F9RUG6_9ZZZZ</name>
<dbReference type="SMART" id="SM00834">
    <property type="entry name" value="CxxC_CXXC_SSSS"/>
    <property type="match status" value="1"/>
</dbReference>
<dbReference type="InterPro" id="IPR013429">
    <property type="entry name" value="Regulatory_FmdB_Zinc_ribbon"/>
</dbReference>
<comment type="caution">
    <text evidence="2">The sequence shown here is derived from an EMBL/GenBank/DDBJ whole genome shotgun (WGS) entry which is preliminary data.</text>
</comment>